<accession>A0A8S5QNQ3</accession>
<organism evidence="1">
    <name type="scientific">Siphoviridae sp. ctWhx86</name>
    <dbReference type="NCBI Taxonomy" id="2826362"/>
    <lineage>
        <taxon>Viruses</taxon>
        <taxon>Duplodnaviria</taxon>
        <taxon>Heunggongvirae</taxon>
        <taxon>Uroviricota</taxon>
        <taxon>Caudoviricetes</taxon>
    </lineage>
</organism>
<dbReference type="EMBL" id="BK015702">
    <property type="protein sequence ID" value="DAE20862.1"/>
    <property type="molecule type" value="Genomic_DNA"/>
</dbReference>
<evidence type="ECO:0000313" key="1">
    <source>
        <dbReference type="EMBL" id="DAE20862.1"/>
    </source>
</evidence>
<reference evidence="1" key="1">
    <citation type="journal article" date="2021" name="Proc. Natl. Acad. Sci. U.S.A.">
        <title>A Catalog of Tens of Thousands of Viruses from Human Metagenomes Reveals Hidden Associations with Chronic Diseases.</title>
        <authorList>
            <person name="Tisza M.J."/>
            <person name="Buck C.B."/>
        </authorList>
    </citation>
    <scope>NUCLEOTIDE SEQUENCE</scope>
    <source>
        <strain evidence="1">CtWhx86</strain>
    </source>
</reference>
<protein>
    <submittedName>
        <fullName evidence="1">Uncharacterized protein</fullName>
    </submittedName>
</protein>
<name>A0A8S5QNQ3_9CAUD</name>
<proteinExistence type="predicted"/>
<sequence length="55" mass="6085">MKRYGVREICNVTFRATAPMELGGKRFFKGEPVLFFDSLKTSSFEGAATTVYATG</sequence>